<sequence length="382" mass="41944">MTTFPKSWCFGVGCLAFEYKERPIEFTLGEWAAEVRASLEKISTIDEIDIAVENSQARYKQKASLAEGEVATSSAGAFLTQRFIPQVVGQRISFEISITSRLHEQFIGARKLRAERFRVDVHYAYYGPVAFIACLEPKAARGAGSAAVVLVRKFLADALEKSDGNIRLSVLGPSPFHASFYALPAQVDGEETISRFTWEEGPRAGYRSAAIHYSDLPDASSIDVWKELQWVLADEFSAFYAVMQRRLRRMKNNSLVFQQTEELVAASTAGGFKGWFTRVFKTAARSRGLGLLAMQAQLMTISDDEFAQERLTALPRETRTLGIALEEIKQASTYAETDAVDSALAMVKFLESGRSRDFEVAVIAASTTLGAVAGALAAVIAG</sequence>
<dbReference type="AlphaFoldDB" id="A0A838XDR3"/>
<accession>A0A838XDR3</accession>
<evidence type="ECO:0000313" key="2">
    <source>
        <dbReference type="EMBL" id="MBA4609599.1"/>
    </source>
</evidence>
<feature type="transmembrane region" description="Helical" evidence="1">
    <location>
        <begin position="358"/>
        <end position="381"/>
    </location>
</feature>
<dbReference type="EMBL" id="JACEOG010000002">
    <property type="protein sequence ID" value="MBA4609599.1"/>
    <property type="molecule type" value="Genomic_DNA"/>
</dbReference>
<keyword evidence="1" id="KW-0812">Transmembrane</keyword>
<gene>
    <name evidence="2" type="ORF">H1W00_14030</name>
</gene>
<comment type="caution">
    <text evidence="2">The sequence shown here is derived from an EMBL/GenBank/DDBJ whole genome shotgun (WGS) entry which is preliminary data.</text>
</comment>
<proteinExistence type="predicted"/>
<protein>
    <submittedName>
        <fullName evidence="2">Uncharacterized protein</fullName>
    </submittedName>
</protein>
<reference evidence="2 3" key="1">
    <citation type="submission" date="2020-07" db="EMBL/GenBank/DDBJ databases">
        <title>Draft genome and description of Aeromicrobium phoceense strain Marseille-Q0843 isolated from healthy skin swab.</title>
        <authorList>
            <person name="Boxberger M."/>
            <person name="La Scola B."/>
        </authorList>
    </citation>
    <scope>NUCLEOTIDE SEQUENCE [LARGE SCALE GENOMIC DNA]</scope>
    <source>
        <strain evidence="2 3">Marseille-Q0843</strain>
    </source>
</reference>
<dbReference type="Proteomes" id="UP000550354">
    <property type="component" value="Unassembled WGS sequence"/>
</dbReference>
<keyword evidence="3" id="KW-1185">Reference proteome</keyword>
<keyword evidence="1" id="KW-1133">Transmembrane helix</keyword>
<evidence type="ECO:0000256" key="1">
    <source>
        <dbReference type="SAM" id="Phobius"/>
    </source>
</evidence>
<name>A0A838XDR3_9ACTN</name>
<organism evidence="2 3">
    <name type="scientific">Aeromicrobium phoceense</name>
    <dbReference type="NCBI Taxonomy" id="2754045"/>
    <lineage>
        <taxon>Bacteria</taxon>
        <taxon>Bacillati</taxon>
        <taxon>Actinomycetota</taxon>
        <taxon>Actinomycetes</taxon>
        <taxon>Propionibacteriales</taxon>
        <taxon>Nocardioidaceae</taxon>
        <taxon>Aeromicrobium</taxon>
    </lineage>
</organism>
<evidence type="ECO:0000313" key="3">
    <source>
        <dbReference type="Proteomes" id="UP000550354"/>
    </source>
</evidence>
<keyword evidence="1" id="KW-0472">Membrane</keyword>
<dbReference type="RefSeq" id="WP_181756453.1">
    <property type="nucleotide sequence ID" value="NZ_JACEOG010000002.1"/>
</dbReference>